<accession>A0ABD3QH96</accession>
<dbReference type="AlphaFoldDB" id="A0ABD3QH96"/>
<protein>
    <recommendedName>
        <fullName evidence="4">SPX domain-containing protein</fullName>
    </recommendedName>
</protein>
<feature type="compositionally biased region" description="Polar residues" evidence="1">
    <location>
        <begin position="59"/>
        <end position="75"/>
    </location>
</feature>
<gene>
    <name evidence="2" type="ORF">HJC23_013897</name>
</gene>
<organism evidence="2 3">
    <name type="scientific">Cyclotella cryptica</name>
    <dbReference type="NCBI Taxonomy" id="29204"/>
    <lineage>
        <taxon>Eukaryota</taxon>
        <taxon>Sar</taxon>
        <taxon>Stramenopiles</taxon>
        <taxon>Ochrophyta</taxon>
        <taxon>Bacillariophyta</taxon>
        <taxon>Coscinodiscophyceae</taxon>
        <taxon>Thalassiosirophycidae</taxon>
        <taxon>Stephanodiscales</taxon>
        <taxon>Stephanodiscaceae</taxon>
        <taxon>Cyclotella</taxon>
    </lineage>
</organism>
<dbReference type="Proteomes" id="UP001516023">
    <property type="component" value="Unassembled WGS sequence"/>
</dbReference>
<evidence type="ECO:0000313" key="2">
    <source>
        <dbReference type="EMBL" id="KAL3799442.1"/>
    </source>
</evidence>
<comment type="caution">
    <text evidence="2">The sequence shown here is derived from an EMBL/GenBank/DDBJ whole genome shotgun (WGS) entry which is preliminary data.</text>
</comment>
<sequence length="124" mass="13922">MADASKMSNFGTSFIKSKRANSSKTMKFHLFHQGGGSVQSITERDEPASLSNNEDDTLDWSSHSSAHHTVSNQPADSDVIIEKVDGMYEEFAVFHTNLKKLLSLYREEHLAMKALNEKRFDVSV</sequence>
<name>A0ABD3QH96_9STRA</name>
<dbReference type="EMBL" id="JABMIG020000039">
    <property type="protein sequence ID" value="KAL3799442.1"/>
    <property type="molecule type" value="Genomic_DNA"/>
</dbReference>
<evidence type="ECO:0000313" key="3">
    <source>
        <dbReference type="Proteomes" id="UP001516023"/>
    </source>
</evidence>
<feature type="region of interest" description="Disordered" evidence="1">
    <location>
        <begin position="34"/>
        <end position="76"/>
    </location>
</feature>
<keyword evidence="3" id="KW-1185">Reference proteome</keyword>
<proteinExistence type="predicted"/>
<evidence type="ECO:0008006" key="4">
    <source>
        <dbReference type="Google" id="ProtNLM"/>
    </source>
</evidence>
<reference evidence="2 3" key="1">
    <citation type="journal article" date="2020" name="G3 (Bethesda)">
        <title>Improved Reference Genome for Cyclotella cryptica CCMP332, a Model for Cell Wall Morphogenesis, Salinity Adaptation, and Lipid Production in Diatoms (Bacillariophyta).</title>
        <authorList>
            <person name="Roberts W.R."/>
            <person name="Downey K.M."/>
            <person name="Ruck E.C."/>
            <person name="Traller J.C."/>
            <person name="Alverson A.J."/>
        </authorList>
    </citation>
    <scope>NUCLEOTIDE SEQUENCE [LARGE SCALE GENOMIC DNA]</scope>
    <source>
        <strain evidence="2 3">CCMP332</strain>
    </source>
</reference>
<evidence type="ECO:0000256" key="1">
    <source>
        <dbReference type="SAM" id="MobiDB-lite"/>
    </source>
</evidence>